<feature type="domain" description="J" evidence="8">
    <location>
        <begin position="40"/>
        <end position="106"/>
    </location>
</feature>
<evidence type="ECO:0000313" key="9">
    <source>
        <dbReference type="EMBL" id="KAH3680789.1"/>
    </source>
</evidence>
<feature type="chain" id="PRO_5040144361" description="J domain-containing protein" evidence="7">
    <location>
        <begin position="18"/>
        <end position="289"/>
    </location>
</feature>
<evidence type="ECO:0000256" key="2">
    <source>
        <dbReference type="ARBA" id="ARBA00022729"/>
    </source>
</evidence>
<dbReference type="OrthoDB" id="413400at2759"/>
<feature type="transmembrane region" description="Helical" evidence="6">
    <location>
        <begin position="130"/>
        <end position="149"/>
    </location>
</feature>
<proteinExistence type="predicted"/>
<protein>
    <recommendedName>
        <fullName evidence="8">J domain-containing protein</fullName>
    </recommendedName>
</protein>
<accession>A0A9P8Q0Y1</accession>
<name>A0A9P8Q0Y1_9ASCO</name>
<sequence length="289" mass="34773">MFNFKILIFLLIGLTLASFSSEEIEIFQTQKNLEKLGIQNFYSFLEITNKDLNIKQIIKQFKKISKKYHPDKISNPTKKDIKKYELLNIVYNILKSENRKRYDYYLQNGFPKFDINDQKFKFNNRFKPSLLFLIVFFAIILSIFHYTILKINYNSKVKKLERLIKEIKEFSGFYTDGGIQEKRIINQDLQQEFLIRIDGVYIVEKSSNNGNDESFIRLTTDDIEKPYWFKIFTIQILIKLWNKLGIYYIDTNIDYKIKEIDSNHDNDDNKRDNKRKRRVKLPNGKIVYK</sequence>
<organism evidence="9 10">
    <name type="scientific">Wickerhamomyces mucosus</name>
    <dbReference type="NCBI Taxonomy" id="1378264"/>
    <lineage>
        <taxon>Eukaryota</taxon>
        <taxon>Fungi</taxon>
        <taxon>Dikarya</taxon>
        <taxon>Ascomycota</taxon>
        <taxon>Saccharomycotina</taxon>
        <taxon>Saccharomycetes</taxon>
        <taxon>Phaffomycetales</taxon>
        <taxon>Wickerhamomycetaceae</taxon>
        <taxon>Wickerhamomyces</taxon>
    </lineage>
</organism>
<dbReference type="SMART" id="SM00271">
    <property type="entry name" value="DnaJ"/>
    <property type="match status" value="1"/>
</dbReference>
<feature type="signal peptide" evidence="7">
    <location>
        <begin position="1"/>
        <end position="17"/>
    </location>
</feature>
<evidence type="ECO:0000256" key="6">
    <source>
        <dbReference type="SAM" id="Phobius"/>
    </source>
</evidence>
<dbReference type="Gene3D" id="1.10.287.110">
    <property type="entry name" value="DnaJ domain"/>
    <property type="match status" value="1"/>
</dbReference>
<reference evidence="9" key="1">
    <citation type="journal article" date="2021" name="Open Biol.">
        <title>Shared evolutionary footprints suggest mitochondrial oxidative damage underlies multiple complex I losses in fungi.</title>
        <authorList>
            <person name="Schikora-Tamarit M.A."/>
            <person name="Marcet-Houben M."/>
            <person name="Nosek J."/>
            <person name="Gabaldon T."/>
        </authorList>
    </citation>
    <scope>NUCLEOTIDE SEQUENCE</scope>
    <source>
        <strain evidence="9">CBS6341</strain>
    </source>
</reference>
<dbReference type="PANTHER" id="PTHR44653:SF2">
    <property type="entry name" value="DNAJ HOMOLOG SUBFAMILY C MEMBER 1"/>
    <property type="match status" value="1"/>
</dbReference>
<comment type="caution">
    <text evidence="9">The sequence shown here is derived from an EMBL/GenBank/DDBJ whole genome shotgun (WGS) entry which is preliminary data.</text>
</comment>
<dbReference type="Proteomes" id="UP000769528">
    <property type="component" value="Unassembled WGS sequence"/>
</dbReference>
<evidence type="ECO:0000259" key="8">
    <source>
        <dbReference type="PROSITE" id="PS50076"/>
    </source>
</evidence>
<evidence type="ECO:0000256" key="1">
    <source>
        <dbReference type="ARBA" id="ARBA00022692"/>
    </source>
</evidence>
<dbReference type="GO" id="GO:0012505">
    <property type="term" value="C:endomembrane system"/>
    <property type="evidence" value="ECO:0007669"/>
    <property type="project" value="UniProtKB-SubCell"/>
</dbReference>
<dbReference type="InterPro" id="IPR036869">
    <property type="entry name" value="J_dom_sf"/>
</dbReference>
<gene>
    <name evidence="9" type="ORF">WICMUC_000140</name>
</gene>
<dbReference type="EMBL" id="JAEUBF010000039">
    <property type="protein sequence ID" value="KAH3680789.1"/>
    <property type="molecule type" value="Genomic_DNA"/>
</dbReference>
<evidence type="ECO:0000256" key="7">
    <source>
        <dbReference type="SAM" id="SignalP"/>
    </source>
</evidence>
<keyword evidence="10" id="KW-1185">Reference proteome</keyword>
<evidence type="ECO:0000256" key="4">
    <source>
        <dbReference type="ARBA" id="ARBA00023136"/>
    </source>
</evidence>
<dbReference type="CDD" id="cd06257">
    <property type="entry name" value="DnaJ"/>
    <property type="match status" value="1"/>
</dbReference>
<dbReference type="Pfam" id="PF00226">
    <property type="entry name" value="DnaJ"/>
    <property type="match status" value="1"/>
</dbReference>
<dbReference type="InterPro" id="IPR052606">
    <property type="entry name" value="DnaJ_domain_protein"/>
</dbReference>
<keyword evidence="1 6" id="KW-0812">Transmembrane</keyword>
<keyword evidence="3 6" id="KW-1133">Transmembrane helix</keyword>
<reference evidence="9" key="2">
    <citation type="submission" date="2021-01" db="EMBL/GenBank/DDBJ databases">
        <authorList>
            <person name="Schikora-Tamarit M.A."/>
        </authorList>
    </citation>
    <scope>NUCLEOTIDE SEQUENCE</scope>
    <source>
        <strain evidence="9">CBS6341</strain>
    </source>
</reference>
<dbReference type="InterPro" id="IPR001623">
    <property type="entry name" value="DnaJ_domain"/>
</dbReference>
<dbReference type="SUPFAM" id="SSF46565">
    <property type="entry name" value="Chaperone J-domain"/>
    <property type="match status" value="1"/>
</dbReference>
<dbReference type="AlphaFoldDB" id="A0A9P8Q0Y1"/>
<evidence type="ECO:0000313" key="10">
    <source>
        <dbReference type="Proteomes" id="UP000769528"/>
    </source>
</evidence>
<dbReference type="PANTHER" id="PTHR44653">
    <property type="entry name" value="DNAJ HOMOLOG SUBFAMILY C MEMBER 1"/>
    <property type="match status" value="1"/>
</dbReference>
<evidence type="ECO:0000256" key="5">
    <source>
        <dbReference type="ARBA" id="ARBA00037847"/>
    </source>
</evidence>
<dbReference type="PROSITE" id="PS50076">
    <property type="entry name" value="DNAJ_2"/>
    <property type="match status" value="1"/>
</dbReference>
<comment type="subcellular location">
    <subcellularLocation>
        <location evidence="5">Endomembrane system</location>
        <topology evidence="5">Single-pass membrane protein</topology>
    </subcellularLocation>
</comment>
<keyword evidence="4 6" id="KW-0472">Membrane</keyword>
<keyword evidence="2 7" id="KW-0732">Signal</keyword>
<evidence type="ECO:0000256" key="3">
    <source>
        <dbReference type="ARBA" id="ARBA00022989"/>
    </source>
</evidence>